<sequence length="131" mass="14377">MMVTVKKQLVHSDYTVGLIYAKPLEMHAILTMLDEEHKSLQLDEDDENEYTLGRIGSHNVVVFGPARGEQGKVAISTVVNQIRLSFKNVRIGLLVGIGGGVPKSNHDVRLGTLSSAHRNMVHQLCNMTLGS</sequence>
<comment type="caution">
    <text evidence="1">The sequence shown here is derived from an EMBL/GenBank/DDBJ whole genome shotgun (WGS) entry which is preliminary data.</text>
</comment>
<dbReference type="InterPro" id="IPR035994">
    <property type="entry name" value="Nucleoside_phosphorylase_sf"/>
</dbReference>
<organism evidence="1 2">
    <name type="scientific">Orbilia javanica</name>
    <dbReference type="NCBI Taxonomy" id="47235"/>
    <lineage>
        <taxon>Eukaryota</taxon>
        <taxon>Fungi</taxon>
        <taxon>Dikarya</taxon>
        <taxon>Ascomycota</taxon>
        <taxon>Pezizomycotina</taxon>
        <taxon>Orbiliomycetes</taxon>
        <taxon>Orbiliales</taxon>
        <taxon>Orbiliaceae</taxon>
        <taxon>Orbilia</taxon>
    </lineage>
</organism>
<reference evidence="1 2" key="1">
    <citation type="submission" date="2019-10" db="EMBL/GenBank/DDBJ databases">
        <authorList>
            <person name="Palmer J.M."/>
        </authorList>
    </citation>
    <scope>NUCLEOTIDE SEQUENCE [LARGE SCALE GENOMIC DNA]</scope>
    <source>
        <strain evidence="1 2">TWF718</strain>
    </source>
</reference>
<dbReference type="Gene3D" id="3.40.50.1580">
    <property type="entry name" value="Nucleoside phosphorylase domain"/>
    <property type="match status" value="1"/>
</dbReference>
<dbReference type="AlphaFoldDB" id="A0AAN8ML42"/>
<evidence type="ECO:0000313" key="1">
    <source>
        <dbReference type="EMBL" id="KAK6339194.1"/>
    </source>
</evidence>
<gene>
    <name evidence="1" type="primary">SHANK2_2</name>
    <name evidence="1" type="ORF">TWF718_008616</name>
</gene>
<dbReference type="EMBL" id="JAVHNR010000006">
    <property type="protein sequence ID" value="KAK6339194.1"/>
    <property type="molecule type" value="Genomic_DNA"/>
</dbReference>
<dbReference type="GO" id="GO:0003824">
    <property type="term" value="F:catalytic activity"/>
    <property type="evidence" value="ECO:0007669"/>
    <property type="project" value="InterPro"/>
</dbReference>
<dbReference type="PANTHER" id="PTHR46082">
    <property type="entry name" value="ATP/GTP-BINDING PROTEIN-RELATED"/>
    <property type="match status" value="1"/>
</dbReference>
<dbReference type="Proteomes" id="UP001313282">
    <property type="component" value="Unassembled WGS sequence"/>
</dbReference>
<dbReference type="PANTHER" id="PTHR46082:SF11">
    <property type="entry name" value="AAA+ ATPASE DOMAIN-CONTAINING PROTEIN-RELATED"/>
    <property type="match status" value="1"/>
</dbReference>
<dbReference type="SUPFAM" id="SSF53167">
    <property type="entry name" value="Purine and uridine phosphorylases"/>
    <property type="match status" value="1"/>
</dbReference>
<name>A0AAN8ML42_9PEZI</name>
<proteinExistence type="predicted"/>
<evidence type="ECO:0000313" key="2">
    <source>
        <dbReference type="Proteomes" id="UP001313282"/>
    </source>
</evidence>
<keyword evidence="2" id="KW-1185">Reference proteome</keyword>
<dbReference type="GO" id="GO:0009116">
    <property type="term" value="P:nucleoside metabolic process"/>
    <property type="evidence" value="ECO:0007669"/>
    <property type="project" value="InterPro"/>
</dbReference>
<protein>
    <submittedName>
        <fullName evidence="1">SH3 and multiple ankyrin repeat domains protein 2</fullName>
    </submittedName>
</protein>
<accession>A0AAN8ML42</accession>
<dbReference type="InterPro" id="IPR053137">
    <property type="entry name" value="NLR-like"/>
</dbReference>